<organism evidence="1 2">
    <name type="scientific">Mycobacterium alsense</name>
    <dbReference type="NCBI Taxonomy" id="324058"/>
    <lineage>
        <taxon>Bacteria</taxon>
        <taxon>Bacillati</taxon>
        <taxon>Actinomycetota</taxon>
        <taxon>Actinomycetes</taxon>
        <taxon>Mycobacteriales</taxon>
        <taxon>Mycobacteriaceae</taxon>
        <taxon>Mycobacterium</taxon>
    </lineage>
</organism>
<protein>
    <submittedName>
        <fullName evidence="1">Enterotoxin</fullName>
    </submittedName>
</protein>
<evidence type="ECO:0000313" key="1">
    <source>
        <dbReference type="EMBL" id="OBG29095.1"/>
    </source>
</evidence>
<dbReference type="RefSeq" id="WP_068214004.1">
    <property type="nucleotide sequence ID" value="NZ_LZIT01000315.1"/>
</dbReference>
<sequence length="652" mass="71869">MSLTIAGGIARTAQFKTVALLGVCCLTYGALAPSAAGTTGRSEYEVTTGRISAHVAVIAGRLGPVQLRDEASGHAVTLRQPFLLGMRDGTAIPASTLRITKPLSDANVAGTRLCADLSGDTTGAGLRWCLIAGRHAGYLRMQLTVAAATTDLPITEVRMLDFSDPGARLAGTVKGSPVVDRSMYFGFEHPLSWAKVDAGRVTAGITRQLPLRAGQSATYSSVAGVAAPGQLRREFLAYLQAERPRRYEPFLHYNSWFDLGFGNRYDEAGARDRIDAFAKELGKRNVQIDSFLFDDGWDNPNSLWRFDSGFPHGFSAIADAARRIRAGIGVWMSPWGGYGEQKKERIAYGRAHGYEIVRDGYALSGPRYYEAFERACAEMIDLFGVNQFKFDGTGNADRVFPGSTFDSDFDAAIHLIERLRDEKRGIFINLTAGTHPSPFWVLYADSIWRGGEDSGFAGEGTWRQRWITYRDQQVYLHIVQHAPLYPLNSLMLHGIIYAQQAKHLDDDPGNDFAEELQTYFGSGTQLQELYVTPSLLQPKDWDILAKAAKWSRQRAAILQDTHWIGGDPSKLEVYGWAAWSPEGWVITVRNPSTRPQAFPLELGTALELPPGAPRDYSTRDPFAIGPSQPISANTMTQIALQPFEVRTLEWTG</sequence>
<dbReference type="EMBL" id="LZIT01000315">
    <property type="protein sequence ID" value="OBG29095.1"/>
    <property type="molecule type" value="Genomic_DNA"/>
</dbReference>
<dbReference type="Proteomes" id="UP000092086">
    <property type="component" value="Unassembled WGS sequence"/>
</dbReference>
<accession>A0ABD6NUR5</accession>
<dbReference type="InterPro" id="IPR013785">
    <property type="entry name" value="Aldolase_TIM"/>
</dbReference>
<dbReference type="AlphaFoldDB" id="A0ABD6NUR5"/>
<proteinExistence type="predicted"/>
<evidence type="ECO:0000313" key="2">
    <source>
        <dbReference type="Proteomes" id="UP000092086"/>
    </source>
</evidence>
<gene>
    <name evidence="1" type="ORF">A5672_03420</name>
</gene>
<reference evidence="1 2" key="1">
    <citation type="submission" date="2016-06" db="EMBL/GenBank/DDBJ databases">
        <authorList>
            <person name="Sutton G."/>
            <person name="Brinkac L."/>
            <person name="Sanka R."/>
            <person name="Adams M."/>
            <person name="Lau E."/>
            <person name="Sam S."/>
            <person name="Sreng N."/>
            <person name="Him V."/>
            <person name="Kerleguer A."/>
            <person name="Cheng S."/>
        </authorList>
    </citation>
    <scope>NUCLEOTIDE SEQUENCE [LARGE SCALE GENOMIC DNA]</scope>
    <source>
        <strain evidence="1 2">E2978</strain>
    </source>
</reference>
<dbReference type="SUPFAM" id="SSF51445">
    <property type="entry name" value="(Trans)glycosidases"/>
    <property type="match status" value="1"/>
</dbReference>
<name>A0ABD6NUR5_9MYCO</name>
<dbReference type="Gene3D" id="3.20.20.70">
    <property type="entry name" value="Aldolase class I"/>
    <property type="match status" value="1"/>
</dbReference>
<dbReference type="InterPro" id="IPR017853">
    <property type="entry name" value="GH"/>
</dbReference>
<comment type="caution">
    <text evidence="1">The sequence shown here is derived from an EMBL/GenBank/DDBJ whole genome shotgun (WGS) entry which is preliminary data.</text>
</comment>